<name>E2BDS9_HARSA</name>
<sequence length="109" mass="12308">MTATGLRKTRFLAIRPQFSDDAFRLEADLYMPELFCEGTCEAQGNIGGFRMGGKGNFNLTIGGIESLWVISGPVENDTWIINHFNIFPKPKSMKIYINNLFEGNRELSK</sequence>
<dbReference type="InterPro" id="IPR010562">
    <property type="entry name" value="Haemolymph_juvenile_hormone-bd"/>
</dbReference>
<protein>
    <submittedName>
        <fullName evidence="1">Uncharacterized protein</fullName>
    </submittedName>
</protein>
<dbReference type="EMBL" id="GL447689">
    <property type="protein sequence ID" value="EFN86135.1"/>
    <property type="molecule type" value="Genomic_DNA"/>
</dbReference>
<proteinExistence type="predicted"/>
<dbReference type="Gene3D" id="3.15.10.30">
    <property type="entry name" value="Haemolymph juvenile hormone binding protein"/>
    <property type="match status" value="1"/>
</dbReference>
<dbReference type="AlphaFoldDB" id="E2BDS9"/>
<gene>
    <name evidence="1" type="ORF">EAI_13607</name>
</gene>
<dbReference type="OrthoDB" id="7544589at2759"/>
<evidence type="ECO:0000313" key="1">
    <source>
        <dbReference type="EMBL" id="EFN86135.1"/>
    </source>
</evidence>
<dbReference type="InterPro" id="IPR038606">
    <property type="entry name" value="To_sf"/>
</dbReference>
<reference evidence="1 2" key="1">
    <citation type="journal article" date="2010" name="Science">
        <title>Genomic comparison of the ants Camponotus floridanus and Harpegnathos saltator.</title>
        <authorList>
            <person name="Bonasio R."/>
            <person name="Zhang G."/>
            <person name="Ye C."/>
            <person name="Mutti N.S."/>
            <person name="Fang X."/>
            <person name="Qin N."/>
            <person name="Donahue G."/>
            <person name="Yang P."/>
            <person name="Li Q."/>
            <person name="Li C."/>
            <person name="Zhang P."/>
            <person name="Huang Z."/>
            <person name="Berger S.L."/>
            <person name="Reinberg D."/>
            <person name="Wang J."/>
            <person name="Liebig J."/>
        </authorList>
    </citation>
    <scope>NUCLEOTIDE SEQUENCE [LARGE SCALE GENOMIC DNA]</scope>
    <source>
        <strain evidence="1 2">R22 G/1</strain>
    </source>
</reference>
<keyword evidence="2" id="KW-1185">Reference proteome</keyword>
<dbReference type="Pfam" id="PF06585">
    <property type="entry name" value="JHBP"/>
    <property type="match status" value="1"/>
</dbReference>
<dbReference type="Proteomes" id="UP000008237">
    <property type="component" value="Unassembled WGS sequence"/>
</dbReference>
<accession>E2BDS9</accession>
<evidence type="ECO:0000313" key="2">
    <source>
        <dbReference type="Proteomes" id="UP000008237"/>
    </source>
</evidence>
<dbReference type="InParanoid" id="E2BDS9"/>
<organism evidence="2">
    <name type="scientific">Harpegnathos saltator</name>
    <name type="common">Jerdon's jumping ant</name>
    <dbReference type="NCBI Taxonomy" id="610380"/>
    <lineage>
        <taxon>Eukaryota</taxon>
        <taxon>Metazoa</taxon>
        <taxon>Ecdysozoa</taxon>
        <taxon>Arthropoda</taxon>
        <taxon>Hexapoda</taxon>
        <taxon>Insecta</taxon>
        <taxon>Pterygota</taxon>
        <taxon>Neoptera</taxon>
        <taxon>Endopterygota</taxon>
        <taxon>Hymenoptera</taxon>
        <taxon>Apocrita</taxon>
        <taxon>Aculeata</taxon>
        <taxon>Formicoidea</taxon>
        <taxon>Formicidae</taxon>
        <taxon>Ponerinae</taxon>
        <taxon>Ponerini</taxon>
        <taxon>Harpegnathos</taxon>
    </lineage>
</organism>